<evidence type="ECO:0000256" key="1">
    <source>
        <dbReference type="SAM" id="MobiDB-lite"/>
    </source>
</evidence>
<keyword evidence="4" id="KW-1185">Reference proteome</keyword>
<dbReference type="PANTHER" id="PTHR15446:SF15">
    <property type="entry name" value="UROPLAKIN-3B"/>
    <property type="match status" value="1"/>
</dbReference>
<evidence type="ECO:0000313" key="3">
    <source>
        <dbReference type="EMBL" id="TFK12861.1"/>
    </source>
</evidence>
<gene>
    <name evidence="3" type="ORF">DR999_PMT03689</name>
</gene>
<protein>
    <submittedName>
        <fullName evidence="3">Brain-specific angiogenesis inhibitor 3</fullName>
    </submittedName>
</protein>
<reference evidence="3 4" key="1">
    <citation type="submission" date="2019-04" db="EMBL/GenBank/DDBJ databases">
        <title>Draft genome of the big-headed turtle Platysternon megacephalum.</title>
        <authorList>
            <person name="Gong S."/>
        </authorList>
    </citation>
    <scope>NUCLEOTIDE SEQUENCE [LARGE SCALE GENOMIC DNA]</scope>
    <source>
        <strain evidence="3">DO16091913</strain>
        <tissue evidence="3">Muscle</tissue>
    </source>
</reference>
<reference evidence="3 4" key="2">
    <citation type="submission" date="2019-04" db="EMBL/GenBank/DDBJ databases">
        <title>The genome sequence of big-headed turtle.</title>
        <authorList>
            <person name="Gong S."/>
        </authorList>
    </citation>
    <scope>NUCLEOTIDE SEQUENCE [LARGE SCALE GENOMIC DNA]</scope>
    <source>
        <strain evidence="3">DO16091913</strain>
        <tissue evidence="3">Muscle</tissue>
    </source>
</reference>
<dbReference type="STRING" id="55544.A0A4D9EN68"/>
<proteinExistence type="predicted"/>
<name>A0A4D9EN68_9SAUR</name>
<feature type="region of interest" description="Disordered" evidence="1">
    <location>
        <begin position="38"/>
        <end position="73"/>
    </location>
</feature>
<accession>A0A4D9EN68</accession>
<dbReference type="PANTHER" id="PTHR15446">
    <property type="entry name" value="UROPLAKIN III"/>
    <property type="match status" value="1"/>
</dbReference>
<dbReference type="OrthoDB" id="9939598at2759"/>
<keyword evidence="2" id="KW-0812">Transmembrane</keyword>
<keyword evidence="2" id="KW-1133">Transmembrane helix</keyword>
<evidence type="ECO:0000256" key="2">
    <source>
        <dbReference type="SAM" id="Phobius"/>
    </source>
</evidence>
<sequence>MCVRGCRTGASDIAEANGLAHILPRYWPRQPFQALRTQIPPEGARGGLNTRRTDPKPSLQSRGDRSTPGQQRTELIRSNSPLVACVKWARRLELLTSALVGASLLGDRGPDLALLHRFKALAYLGGRAPGMDQLGAVPPLLWACQPGDNAGEHLRSAGNEKRWVPRPSLCWAPYPPPASRPHSVFVSPETVPYTPQITAKSLEGKLTATTFTLDQPICIFDQYVNSTDDIWLVVAFTNVTSHFKNPTSKIQIPPYQKLSTALHYMTLKTSIAFYPCAENRAASVLRVGSDTSCKDDRSLESCNGPLPHPGPYRVKFLILDTNGSKAETRWSQQIMLKQGRKARSIDTWPGRRSGTMVVITSILSSFIGVLVILFLCTVAYECGGNRIRLSYQREHDGGVPGPPALQMRLRVPPEHWGSLGLDLEFQPGVESADWHLNTQ</sequence>
<dbReference type="AlphaFoldDB" id="A0A4D9EN68"/>
<evidence type="ECO:0000313" key="4">
    <source>
        <dbReference type="Proteomes" id="UP000297703"/>
    </source>
</evidence>
<dbReference type="GO" id="GO:0016020">
    <property type="term" value="C:membrane"/>
    <property type="evidence" value="ECO:0007669"/>
    <property type="project" value="TreeGrafter"/>
</dbReference>
<organism evidence="3 4">
    <name type="scientific">Platysternon megacephalum</name>
    <name type="common">big-headed turtle</name>
    <dbReference type="NCBI Taxonomy" id="55544"/>
    <lineage>
        <taxon>Eukaryota</taxon>
        <taxon>Metazoa</taxon>
        <taxon>Chordata</taxon>
        <taxon>Craniata</taxon>
        <taxon>Vertebrata</taxon>
        <taxon>Euteleostomi</taxon>
        <taxon>Archelosauria</taxon>
        <taxon>Testudinata</taxon>
        <taxon>Testudines</taxon>
        <taxon>Cryptodira</taxon>
        <taxon>Durocryptodira</taxon>
        <taxon>Testudinoidea</taxon>
        <taxon>Platysternidae</taxon>
        <taxon>Platysternon</taxon>
    </lineage>
</organism>
<keyword evidence="2" id="KW-0472">Membrane</keyword>
<feature type="transmembrane region" description="Helical" evidence="2">
    <location>
        <begin position="356"/>
        <end position="380"/>
    </location>
</feature>
<dbReference type="InterPro" id="IPR024831">
    <property type="entry name" value="Uroplakin-3"/>
</dbReference>
<comment type="caution">
    <text evidence="3">The sequence shown here is derived from an EMBL/GenBank/DDBJ whole genome shotgun (WGS) entry which is preliminary data.</text>
</comment>
<dbReference type="EMBL" id="QXTE01000018">
    <property type="protein sequence ID" value="TFK12861.1"/>
    <property type="molecule type" value="Genomic_DNA"/>
</dbReference>
<dbReference type="Proteomes" id="UP000297703">
    <property type="component" value="Unassembled WGS sequence"/>
</dbReference>